<keyword evidence="2" id="KW-1133">Transmembrane helix</keyword>
<accession>A0ABX9WDP4</accession>
<feature type="transmembrane region" description="Helical" evidence="2">
    <location>
        <begin position="92"/>
        <end position="112"/>
    </location>
</feature>
<name>A0ABX9WDP4_9ACTN</name>
<feature type="transmembrane region" description="Helical" evidence="2">
    <location>
        <begin position="55"/>
        <end position="72"/>
    </location>
</feature>
<dbReference type="RefSeq" id="WP_123241921.1">
    <property type="nucleotide sequence ID" value="NZ_JAAHBY010000046.1"/>
</dbReference>
<organism evidence="3 4">
    <name type="scientific">Micromonospora solifontis</name>
    <dbReference type="NCBI Taxonomy" id="2487138"/>
    <lineage>
        <taxon>Bacteria</taxon>
        <taxon>Bacillati</taxon>
        <taxon>Actinomycetota</taxon>
        <taxon>Actinomycetes</taxon>
        <taxon>Micromonosporales</taxon>
        <taxon>Micromonosporaceae</taxon>
        <taxon>Micromonospora</taxon>
    </lineage>
</organism>
<sequence length="382" mass="39187">MWGSGGARRRSEDLVGRAREELAARPSAGPGRPAPAGGPAGAAARTGTTALGRPALLLPLAFIGYVVLRVAVGDELRTRVDEQACALTGCTGTGMAVAGWLLIALPALWAATTVRLWSGLSRPARVAAVLVGLALGLVAWVHVPGRHSSLAEILAGPAAAALATGIRWAGIAVALAAVAAVTVAGRRPNRRADDGRGPRPVAALVAVTLLGSLAVAVARAEPAPVTLATALPERTFRSAGDTLSRTAGRDLRGCAGLLVDDRLLEGCVRTVRASYTTDDSDAVVHLAAVLFPSEQRARERRGALRRDVGSTGVPGDVITVSSTTGSWVLLTSVGHADGRRVVEADRGHLLWAAKQVAYRFIGRQVGLLVAPAPADGIGPRTV</sequence>
<feature type="compositionally biased region" description="Low complexity" evidence="1">
    <location>
        <begin position="24"/>
        <end position="44"/>
    </location>
</feature>
<keyword evidence="2" id="KW-0472">Membrane</keyword>
<dbReference type="Proteomes" id="UP000280698">
    <property type="component" value="Unassembled WGS sequence"/>
</dbReference>
<keyword evidence="4" id="KW-1185">Reference proteome</keyword>
<feature type="region of interest" description="Disordered" evidence="1">
    <location>
        <begin position="1"/>
        <end position="44"/>
    </location>
</feature>
<keyword evidence="2" id="KW-0812">Transmembrane</keyword>
<feature type="transmembrane region" description="Helical" evidence="2">
    <location>
        <begin position="124"/>
        <end position="143"/>
    </location>
</feature>
<feature type="transmembrane region" description="Helical" evidence="2">
    <location>
        <begin position="201"/>
        <end position="220"/>
    </location>
</feature>
<dbReference type="EMBL" id="RJLN01000046">
    <property type="protein sequence ID" value="RNL97936.1"/>
    <property type="molecule type" value="Genomic_DNA"/>
</dbReference>
<evidence type="ECO:0000256" key="2">
    <source>
        <dbReference type="SAM" id="Phobius"/>
    </source>
</evidence>
<reference evidence="3 4" key="1">
    <citation type="submission" date="2018-11" db="EMBL/GenBank/DDBJ databases">
        <title>Micromonospora sp. PPF5-17, a new actinomycetes isolated from a hot spring soil.</title>
        <authorList>
            <person name="Thawai C."/>
        </authorList>
    </citation>
    <scope>NUCLEOTIDE SEQUENCE [LARGE SCALE GENOMIC DNA]</scope>
    <source>
        <strain evidence="3 4">PPF5-17</strain>
    </source>
</reference>
<evidence type="ECO:0000313" key="4">
    <source>
        <dbReference type="Proteomes" id="UP000280698"/>
    </source>
</evidence>
<protein>
    <submittedName>
        <fullName evidence="3">Uncharacterized protein</fullName>
    </submittedName>
</protein>
<feature type="compositionally biased region" description="Basic and acidic residues" evidence="1">
    <location>
        <begin position="9"/>
        <end position="23"/>
    </location>
</feature>
<comment type="caution">
    <text evidence="3">The sequence shown here is derived from an EMBL/GenBank/DDBJ whole genome shotgun (WGS) entry which is preliminary data.</text>
</comment>
<evidence type="ECO:0000256" key="1">
    <source>
        <dbReference type="SAM" id="MobiDB-lite"/>
    </source>
</evidence>
<evidence type="ECO:0000313" key="3">
    <source>
        <dbReference type="EMBL" id="RNL97936.1"/>
    </source>
</evidence>
<gene>
    <name evidence="3" type="ORF">EFE23_17040</name>
</gene>
<proteinExistence type="predicted"/>
<feature type="transmembrane region" description="Helical" evidence="2">
    <location>
        <begin position="155"/>
        <end position="181"/>
    </location>
</feature>